<reference evidence="3 4" key="1">
    <citation type="submission" date="2024-04" db="EMBL/GenBank/DDBJ databases">
        <title>Genome assembly C_amara_ONT_v2.</title>
        <authorList>
            <person name="Yant L."/>
            <person name="Moore C."/>
            <person name="Slenker M."/>
        </authorList>
    </citation>
    <scope>NUCLEOTIDE SEQUENCE [LARGE SCALE GENOMIC DNA]</scope>
    <source>
        <tissue evidence="3">Leaf</tissue>
    </source>
</reference>
<dbReference type="PANTHER" id="PTHR31111:SF138">
    <property type="entry name" value="F-BOX ASSOCIATED DOMAIN-CONTAINING PROTEIN"/>
    <property type="match status" value="1"/>
</dbReference>
<sequence length="233" mass="27283">MSTSSFSSLTLDLTSDIVLRLPADSVVRCRYVSKLWSSITTDPYFTNTFETRSSARPRLLMFFRKKGKLFVFSFPQHNKNSNEPHDSYSRQHVDSYHMKYPRDCHFSISEGRLACLDSYNFMDKDGFTLWILEDPEQNQWSSKHFPTPFIRSLENVYKINGITNAGEFICVPSNFVKSFFILYFDPKRNSLREVEFKGIADEEFRFSNGLGKGRIRGLFTFPNHVENFMSLKY</sequence>
<dbReference type="AlphaFoldDB" id="A0ABD1AK36"/>
<dbReference type="PANTHER" id="PTHR31111">
    <property type="entry name" value="BNAA05G37150D PROTEIN-RELATED"/>
    <property type="match status" value="1"/>
</dbReference>
<evidence type="ECO:0000313" key="3">
    <source>
        <dbReference type="EMBL" id="KAL1207097.1"/>
    </source>
</evidence>
<comment type="caution">
    <text evidence="3">The sequence shown here is derived from an EMBL/GenBank/DDBJ whole genome shotgun (WGS) entry which is preliminary data.</text>
</comment>
<keyword evidence="4" id="KW-1185">Reference proteome</keyword>
<dbReference type="NCBIfam" id="TIGR01640">
    <property type="entry name" value="F_box_assoc_1"/>
    <property type="match status" value="1"/>
</dbReference>
<dbReference type="EMBL" id="JBANAX010000486">
    <property type="protein sequence ID" value="KAL1207097.1"/>
    <property type="molecule type" value="Genomic_DNA"/>
</dbReference>
<accession>A0ABD1AK36</accession>
<evidence type="ECO:0000259" key="2">
    <source>
        <dbReference type="Pfam" id="PF08268"/>
    </source>
</evidence>
<dbReference type="InterPro" id="IPR036047">
    <property type="entry name" value="F-box-like_dom_sf"/>
</dbReference>
<organism evidence="3 4">
    <name type="scientific">Cardamine amara subsp. amara</name>
    <dbReference type="NCBI Taxonomy" id="228776"/>
    <lineage>
        <taxon>Eukaryota</taxon>
        <taxon>Viridiplantae</taxon>
        <taxon>Streptophyta</taxon>
        <taxon>Embryophyta</taxon>
        <taxon>Tracheophyta</taxon>
        <taxon>Spermatophyta</taxon>
        <taxon>Magnoliopsida</taxon>
        <taxon>eudicotyledons</taxon>
        <taxon>Gunneridae</taxon>
        <taxon>Pentapetalae</taxon>
        <taxon>rosids</taxon>
        <taxon>malvids</taxon>
        <taxon>Brassicales</taxon>
        <taxon>Brassicaceae</taxon>
        <taxon>Cardamineae</taxon>
        <taxon>Cardamine</taxon>
    </lineage>
</organism>
<dbReference type="Proteomes" id="UP001558713">
    <property type="component" value="Unassembled WGS sequence"/>
</dbReference>
<gene>
    <name evidence="3" type="ORF">V5N11_004303</name>
</gene>
<dbReference type="SUPFAM" id="SSF81383">
    <property type="entry name" value="F-box domain"/>
    <property type="match status" value="1"/>
</dbReference>
<evidence type="ECO:0000313" key="4">
    <source>
        <dbReference type="Proteomes" id="UP001558713"/>
    </source>
</evidence>
<dbReference type="Pfam" id="PF08268">
    <property type="entry name" value="FBA_3"/>
    <property type="match status" value="1"/>
</dbReference>
<protein>
    <submittedName>
        <fullName evidence="3">F-box protein</fullName>
    </submittedName>
</protein>
<dbReference type="InterPro" id="IPR013187">
    <property type="entry name" value="F-box-assoc_dom_typ3"/>
</dbReference>
<proteinExistence type="predicted"/>
<dbReference type="Pfam" id="PF00646">
    <property type="entry name" value="F-box"/>
    <property type="match status" value="1"/>
</dbReference>
<dbReference type="InterPro" id="IPR001810">
    <property type="entry name" value="F-box_dom"/>
</dbReference>
<feature type="domain" description="F-box" evidence="1">
    <location>
        <begin position="6"/>
        <end position="46"/>
    </location>
</feature>
<dbReference type="InterPro" id="IPR017451">
    <property type="entry name" value="F-box-assoc_interact_dom"/>
</dbReference>
<feature type="domain" description="F-box associated beta-propeller type 3" evidence="2">
    <location>
        <begin position="110"/>
        <end position="225"/>
    </location>
</feature>
<evidence type="ECO:0000259" key="1">
    <source>
        <dbReference type="Pfam" id="PF00646"/>
    </source>
</evidence>
<name>A0ABD1AK36_CARAN</name>